<dbReference type="InterPro" id="IPR011717">
    <property type="entry name" value="TPR-4"/>
</dbReference>
<organism evidence="4 5">
    <name type="scientific">Peptococcus niger</name>
    <dbReference type="NCBI Taxonomy" id="2741"/>
    <lineage>
        <taxon>Bacteria</taxon>
        <taxon>Bacillati</taxon>
        <taxon>Bacillota</taxon>
        <taxon>Clostridia</taxon>
        <taxon>Eubacteriales</taxon>
        <taxon>Peptococcaceae</taxon>
        <taxon>Peptococcus</taxon>
    </lineage>
</organism>
<sequence>MTGFDQEAFYRGLDLQFKTGNAATIEKYLYEQLELAKESGDRAGGIAVNNELGGILRAQGKIDEALRIYQEILSTMIDVGLQDTVHYATALLNTGDVYLANGQYEAAERYFDEAAGLYTRLGLSQAYPMAAVYNNRSVVARERGDYKTACGLLNQALTIIQNIPEAAAEVATTLVNMGQLELMRGELDSAKNYLEDALKRYNALPGERDVHQGQAYQALAQVYYHMGDYPAALAECDRAQSAIARDFGTEGQAYRELEALRSRLSDLIGGAQ</sequence>
<dbReference type="GO" id="GO:0042802">
    <property type="term" value="F:identical protein binding"/>
    <property type="evidence" value="ECO:0007669"/>
    <property type="project" value="InterPro"/>
</dbReference>
<dbReference type="STRING" id="2741.SAMN04489866_103134"/>
<dbReference type="PANTHER" id="PTHR45641:SF19">
    <property type="entry name" value="NEPHROCYSTIN-3"/>
    <property type="match status" value="1"/>
</dbReference>
<evidence type="ECO:0000313" key="4">
    <source>
        <dbReference type="EMBL" id="SDD44289.1"/>
    </source>
</evidence>
<dbReference type="PROSITE" id="PS50005">
    <property type="entry name" value="TPR"/>
    <property type="match status" value="1"/>
</dbReference>
<dbReference type="OrthoDB" id="305319at2"/>
<dbReference type="EMBL" id="FNAF01000003">
    <property type="protein sequence ID" value="SDD44289.1"/>
    <property type="molecule type" value="Genomic_DNA"/>
</dbReference>
<dbReference type="SMART" id="SM00028">
    <property type="entry name" value="TPR"/>
    <property type="match status" value="5"/>
</dbReference>
<keyword evidence="5" id="KW-1185">Reference proteome</keyword>
<evidence type="ECO:0000313" key="5">
    <source>
        <dbReference type="Proteomes" id="UP000198995"/>
    </source>
</evidence>
<dbReference type="SUPFAM" id="SSF48452">
    <property type="entry name" value="TPR-like"/>
    <property type="match status" value="1"/>
</dbReference>
<evidence type="ECO:0000256" key="3">
    <source>
        <dbReference type="PROSITE-ProRule" id="PRU00339"/>
    </source>
</evidence>
<reference evidence="4 5" key="1">
    <citation type="submission" date="2016-10" db="EMBL/GenBank/DDBJ databases">
        <authorList>
            <person name="de Groot N.N."/>
        </authorList>
    </citation>
    <scope>NUCLEOTIDE SEQUENCE [LARGE SCALE GENOMIC DNA]</scope>
    <source>
        <strain evidence="4 5">DSM 20475</strain>
    </source>
</reference>
<dbReference type="AlphaFoldDB" id="A0A1G6USK8"/>
<dbReference type="RefSeq" id="WP_091791394.1">
    <property type="nucleotide sequence ID" value="NZ_FNAF01000003.1"/>
</dbReference>
<dbReference type="Pfam" id="PF13424">
    <property type="entry name" value="TPR_12"/>
    <property type="match status" value="2"/>
</dbReference>
<accession>A0A1G6USK8</accession>
<dbReference type="Proteomes" id="UP000198995">
    <property type="component" value="Unassembled WGS sequence"/>
</dbReference>
<evidence type="ECO:0000256" key="2">
    <source>
        <dbReference type="ARBA" id="ARBA00022803"/>
    </source>
</evidence>
<dbReference type="Pfam" id="PF07721">
    <property type="entry name" value="TPR_4"/>
    <property type="match status" value="1"/>
</dbReference>
<protein>
    <submittedName>
        <fullName evidence="4">Tetratricopeptide repeat-containing protein</fullName>
    </submittedName>
</protein>
<feature type="repeat" description="TPR" evidence="3">
    <location>
        <begin position="88"/>
        <end position="121"/>
    </location>
</feature>
<dbReference type="Gene3D" id="1.25.40.10">
    <property type="entry name" value="Tetratricopeptide repeat domain"/>
    <property type="match status" value="2"/>
</dbReference>
<dbReference type="PANTHER" id="PTHR45641">
    <property type="entry name" value="TETRATRICOPEPTIDE REPEAT PROTEIN (AFU_ORTHOLOGUE AFUA_6G03870)"/>
    <property type="match status" value="1"/>
</dbReference>
<dbReference type="InterPro" id="IPR019734">
    <property type="entry name" value="TPR_rpt"/>
</dbReference>
<name>A0A1G6USK8_PEPNI</name>
<dbReference type="InterPro" id="IPR011990">
    <property type="entry name" value="TPR-like_helical_dom_sf"/>
</dbReference>
<keyword evidence="1" id="KW-0677">Repeat</keyword>
<evidence type="ECO:0000256" key="1">
    <source>
        <dbReference type="ARBA" id="ARBA00022737"/>
    </source>
</evidence>
<proteinExistence type="predicted"/>
<gene>
    <name evidence="4" type="ORF">SAMN04489866_103134</name>
</gene>
<keyword evidence="2 3" id="KW-0802">TPR repeat</keyword>